<gene>
    <name evidence="1" type="ordered locus">Sfum_1256</name>
</gene>
<evidence type="ECO:0000313" key="2">
    <source>
        <dbReference type="Proteomes" id="UP000001784"/>
    </source>
</evidence>
<dbReference type="OrthoDB" id="9955659at2"/>
<organism evidence="1 2">
    <name type="scientific">Syntrophobacter fumaroxidans (strain DSM 10017 / MPOB)</name>
    <dbReference type="NCBI Taxonomy" id="335543"/>
    <lineage>
        <taxon>Bacteria</taxon>
        <taxon>Pseudomonadati</taxon>
        <taxon>Thermodesulfobacteriota</taxon>
        <taxon>Syntrophobacteria</taxon>
        <taxon>Syntrophobacterales</taxon>
        <taxon>Syntrophobacteraceae</taxon>
        <taxon>Syntrophobacter</taxon>
    </lineage>
</organism>
<keyword evidence="2" id="KW-1185">Reference proteome</keyword>
<name>A0LHP6_SYNFM</name>
<accession>A0LHP6</accession>
<dbReference type="KEGG" id="sfu:Sfum_1256"/>
<dbReference type="RefSeq" id="WP_011698119.1">
    <property type="nucleotide sequence ID" value="NC_008554.1"/>
</dbReference>
<protein>
    <submittedName>
        <fullName evidence="1">Uncharacterized protein</fullName>
    </submittedName>
</protein>
<dbReference type="EMBL" id="CP000478">
    <property type="protein sequence ID" value="ABK16948.1"/>
    <property type="molecule type" value="Genomic_DNA"/>
</dbReference>
<dbReference type="InParanoid" id="A0LHP6"/>
<dbReference type="AlphaFoldDB" id="A0LHP6"/>
<sequence>MIESTNQAIYRIRKFSRKGGVAENYRTTREIVDEHTQDIMAHCDVLGHATFSLVSIIDKDRETWTMNPNRKILPTRWILTGPNRSLAVQFDRNLSRKLMNPVHRVILTLSDGRDRELCRVVDPRKGLIDRVLGVGPDDWALMEGDEVVGKITDLARHEGQPKGLWQKLRAFLTPVDKALVSFKGSHVLSAPVALGMLLILEELTAGASSGD</sequence>
<proteinExistence type="predicted"/>
<dbReference type="Proteomes" id="UP000001784">
    <property type="component" value="Chromosome"/>
</dbReference>
<reference evidence="1 2" key="1">
    <citation type="submission" date="2006-10" db="EMBL/GenBank/DDBJ databases">
        <title>Complete sequence of Syntrophobacter fumaroxidans MPOB.</title>
        <authorList>
            <consortium name="US DOE Joint Genome Institute"/>
            <person name="Copeland A."/>
            <person name="Lucas S."/>
            <person name="Lapidus A."/>
            <person name="Barry K."/>
            <person name="Detter J.C."/>
            <person name="Glavina del Rio T."/>
            <person name="Hammon N."/>
            <person name="Israni S."/>
            <person name="Pitluck S."/>
            <person name="Goltsman E.G."/>
            <person name="Martinez M."/>
            <person name="Schmutz J."/>
            <person name="Larimer F."/>
            <person name="Land M."/>
            <person name="Hauser L."/>
            <person name="Kyrpides N."/>
            <person name="Kim E."/>
            <person name="Boone D.R."/>
            <person name="Brockman F."/>
            <person name="Culley D."/>
            <person name="Ferry J."/>
            <person name="Gunsalus R."/>
            <person name="McInerney M.J."/>
            <person name="Morrison M."/>
            <person name="Plugge C."/>
            <person name="Rohlin L."/>
            <person name="Scholten J."/>
            <person name="Sieber J."/>
            <person name="Stams A.J.M."/>
            <person name="Worm P."/>
            <person name="Henstra A.M."/>
            <person name="Richardson P."/>
        </authorList>
    </citation>
    <scope>NUCLEOTIDE SEQUENCE [LARGE SCALE GENOMIC DNA]</scope>
    <source>
        <strain evidence="2">DSM 10017 / MPOB</strain>
    </source>
</reference>
<evidence type="ECO:0000313" key="1">
    <source>
        <dbReference type="EMBL" id="ABK16948.1"/>
    </source>
</evidence>
<dbReference type="HOGENOM" id="CLU_1341472_0_0_7"/>